<dbReference type="RefSeq" id="WP_125567676.1">
    <property type="nucleotide sequence ID" value="NZ_AP019307.1"/>
</dbReference>
<dbReference type="EMBL" id="AP019307">
    <property type="protein sequence ID" value="BBH16920.1"/>
    <property type="molecule type" value="Genomic_DNA"/>
</dbReference>
<feature type="region of interest" description="Disordered" evidence="1">
    <location>
        <begin position="26"/>
        <end position="48"/>
    </location>
</feature>
<keyword evidence="2" id="KW-0732">Signal</keyword>
<keyword evidence="4" id="KW-1185">Reference proteome</keyword>
<dbReference type="Proteomes" id="UP000271573">
    <property type="component" value="Chromosome"/>
</dbReference>
<feature type="chain" id="PRO_5039427802" description="Lipoprotein" evidence="2">
    <location>
        <begin position="25"/>
        <end position="193"/>
    </location>
</feature>
<gene>
    <name evidence="3" type="ORF">Back2_12070</name>
</gene>
<evidence type="ECO:0000256" key="2">
    <source>
        <dbReference type="SAM" id="SignalP"/>
    </source>
</evidence>
<evidence type="ECO:0000256" key="1">
    <source>
        <dbReference type="SAM" id="MobiDB-lite"/>
    </source>
</evidence>
<feature type="signal peptide" evidence="2">
    <location>
        <begin position="1"/>
        <end position="24"/>
    </location>
</feature>
<evidence type="ECO:0008006" key="5">
    <source>
        <dbReference type="Google" id="ProtNLM"/>
    </source>
</evidence>
<evidence type="ECO:0000313" key="3">
    <source>
        <dbReference type="EMBL" id="BBH16920.1"/>
    </source>
</evidence>
<feature type="region of interest" description="Disordered" evidence="1">
    <location>
        <begin position="174"/>
        <end position="193"/>
    </location>
</feature>
<evidence type="ECO:0000313" key="4">
    <source>
        <dbReference type="Proteomes" id="UP000271573"/>
    </source>
</evidence>
<organism evidence="3 4">
    <name type="scientific">Nocardioides baekrokdamisoli</name>
    <dbReference type="NCBI Taxonomy" id="1804624"/>
    <lineage>
        <taxon>Bacteria</taxon>
        <taxon>Bacillati</taxon>
        <taxon>Actinomycetota</taxon>
        <taxon>Actinomycetes</taxon>
        <taxon>Propionibacteriales</taxon>
        <taxon>Nocardioidaceae</taxon>
        <taxon>Nocardioides</taxon>
    </lineage>
</organism>
<feature type="compositionally biased region" description="Polar residues" evidence="1">
    <location>
        <begin position="182"/>
        <end position="193"/>
    </location>
</feature>
<accession>A0A3G9ID69</accession>
<protein>
    <recommendedName>
        <fullName evidence="5">Lipoprotein</fullName>
    </recommendedName>
</protein>
<dbReference type="PROSITE" id="PS51257">
    <property type="entry name" value="PROKAR_LIPOPROTEIN"/>
    <property type="match status" value="1"/>
</dbReference>
<sequence length="193" mass="19200">MKLRHAGLALLAIPLALTSACSTGGSSPQVASLQSPGGSSTPSASTPGDQALAFAQCVRAHGGSAPDPGAEPSSGGHLITMSPADLKANQACSSLLNTGQDSVKANEDARKADLQMAACMRKNGISNWPDPLPPGSSPARPADGGSVMTDLGGTFVLPPDIKMSSPRVQKAQSVCQPGMTGHSFSATAGSAGH</sequence>
<feature type="region of interest" description="Disordered" evidence="1">
    <location>
        <begin position="60"/>
        <end position="81"/>
    </location>
</feature>
<feature type="region of interest" description="Disordered" evidence="1">
    <location>
        <begin position="126"/>
        <end position="146"/>
    </location>
</feature>
<reference evidence="3 4" key="1">
    <citation type="submission" date="2018-11" db="EMBL/GenBank/DDBJ databases">
        <title>Complete genome sequence of Nocardioides baekrokdamisoli strain KCTC 39748.</title>
        <authorList>
            <person name="Kang S.W."/>
            <person name="Lee K.C."/>
            <person name="Kim K.K."/>
            <person name="Kim J.S."/>
            <person name="Kim D.S."/>
            <person name="Ko S.H."/>
            <person name="Yang S.H."/>
            <person name="Shin Y.K."/>
            <person name="Lee J.S."/>
        </authorList>
    </citation>
    <scope>NUCLEOTIDE SEQUENCE [LARGE SCALE GENOMIC DNA]</scope>
    <source>
        <strain evidence="3 4">KCTC 39748</strain>
    </source>
</reference>
<dbReference type="OrthoDB" id="7949713at2"/>
<proteinExistence type="predicted"/>
<dbReference type="AlphaFoldDB" id="A0A3G9ID69"/>
<name>A0A3G9ID69_9ACTN</name>
<dbReference type="KEGG" id="nbe:Back2_12070"/>
<feature type="compositionally biased region" description="Low complexity" evidence="1">
    <location>
        <begin position="35"/>
        <end position="48"/>
    </location>
</feature>